<keyword evidence="3" id="KW-0418">Kinase</keyword>
<evidence type="ECO:0000256" key="3">
    <source>
        <dbReference type="ARBA" id="ARBA00022777"/>
    </source>
</evidence>
<proteinExistence type="predicted"/>
<dbReference type="GO" id="GO:0004674">
    <property type="term" value="F:protein serine/threonine kinase activity"/>
    <property type="evidence" value="ECO:0007669"/>
    <property type="project" value="TreeGrafter"/>
</dbReference>
<keyword evidence="1" id="KW-0808">Transferase</keyword>
<dbReference type="AlphaFoldDB" id="A0A015LDT0"/>
<dbReference type="SUPFAM" id="SSF56112">
    <property type="entry name" value="Protein kinase-like (PK-like)"/>
    <property type="match status" value="1"/>
</dbReference>
<keyword evidence="4" id="KW-0067">ATP-binding</keyword>
<evidence type="ECO:0000313" key="6">
    <source>
        <dbReference type="EMBL" id="EXX70671.1"/>
    </source>
</evidence>
<evidence type="ECO:0000313" key="7">
    <source>
        <dbReference type="Proteomes" id="UP000022910"/>
    </source>
</evidence>
<keyword evidence="2" id="KW-0547">Nucleotide-binding</keyword>
<organism evidence="6 7">
    <name type="scientific">Rhizophagus irregularis (strain DAOM 197198w)</name>
    <name type="common">Glomus intraradices</name>
    <dbReference type="NCBI Taxonomy" id="1432141"/>
    <lineage>
        <taxon>Eukaryota</taxon>
        <taxon>Fungi</taxon>
        <taxon>Fungi incertae sedis</taxon>
        <taxon>Mucoromycota</taxon>
        <taxon>Glomeromycotina</taxon>
        <taxon>Glomeromycetes</taxon>
        <taxon>Glomerales</taxon>
        <taxon>Glomeraceae</taxon>
        <taxon>Rhizophagus</taxon>
    </lineage>
</organism>
<name>A0A015LDT0_RHIIW</name>
<dbReference type="PANTHER" id="PTHR44329:SF288">
    <property type="entry name" value="MITOGEN-ACTIVATED PROTEIN KINASE KINASE KINASE 20"/>
    <property type="match status" value="1"/>
</dbReference>
<feature type="domain" description="Protein kinase" evidence="5">
    <location>
        <begin position="629"/>
        <end position="901"/>
    </location>
</feature>
<evidence type="ECO:0000259" key="5">
    <source>
        <dbReference type="PROSITE" id="PS50011"/>
    </source>
</evidence>
<comment type="caution">
    <text evidence="6">The sequence shown here is derived from an EMBL/GenBank/DDBJ whole genome shotgun (WGS) entry which is preliminary data.</text>
</comment>
<dbReference type="PANTHER" id="PTHR44329">
    <property type="entry name" value="SERINE/THREONINE-PROTEIN KINASE TNNI3K-RELATED"/>
    <property type="match status" value="1"/>
</dbReference>
<dbReference type="InterPro" id="IPR000719">
    <property type="entry name" value="Prot_kinase_dom"/>
</dbReference>
<sequence length="996" mass="117805">MQLKIFNQYDYIIEWISYDQFNDIKELDKDECFTIYSAIWKDGPLEYDKNKYDYSRNQDTRINLKCLHNSQNITDEFQNEVKTCDGLYGLSQNSNTKDYILVLRNKYCNKCGECFINKLNLWCKSCQINDLEKNFINWTSGNEKIDNSIQEMQLERLEIDYYHDAIVEWIPYDQFNDIKELGKEEFATIYSAIWKDGPLKYDENKYEYIRQSTKVNLKLYNSHNITSEFLNKVKAHFENNHLYGISQNPDKDYIIILQDMYCDKCVSKCLDTYYKWCKPCQINNLKNNFTNWTSGNEKIDNLIQEMQLEIINTSDNTIEWITYNQFNYIKELGKDEFSTMYSAIWKDGPLKYDKKEHEYSRKQKTKVNLKLYNSQNITDEFLNEVKTYFNGKYLHGISQNTETKDYILVLEDVYCDKCNKKFTIEHYKWCKPCQINDLEKNWTSGNEKIDNLIQEKQLKISVSHDIIVEWIPYNRFNNIKELGKDEFVTIYSAIWNDGPLIHNDDEYQYARKKSIKVNLKLYNSQNITTDKFLNEVNSIEHEIYGISQNSNTRDYIIVFPNKYYCEKCKRFADNLYKWCKLCQINDLSRKSSMNWTSEYEIINNLIQEMHSKINSFNDIVFEWVPYNQFTNIKEIGEGGFAKVYLAIWKDGPLQYNTINHKYTRNQDKKVALKCLYNSQHIITSEFLNEVKSYSIENQTGILKIYGISQNPDTKEYIIVLDYAKGGNLNNLINKYYGNLSWSSKILMLFHIIIGLKEIHQKKMVHRDFHTGNILANSAIRSILYISDMGLCGDVNNNDQSNIYGVMPYVSPEVLKGKLYTQEADIYSFGMIMYFVATGKEPFFNCAHDELLVLNICSGIRPEINEPEAPKCYIGLMKQCWDSNPNNRPKAAEIEKLIELFVYSYWYNASIFEVVMGFEKEQKHFEIQKQFEEAEEYRRSHPASFDESTTLAHPQATYKSRLLNPFTKNIPKLDNIDNNTVEIFDFTKFLIKDDTNG</sequence>
<dbReference type="PROSITE" id="PS50011">
    <property type="entry name" value="PROTEIN_KINASE_DOM"/>
    <property type="match status" value="1"/>
</dbReference>
<evidence type="ECO:0000256" key="2">
    <source>
        <dbReference type="ARBA" id="ARBA00022741"/>
    </source>
</evidence>
<reference evidence="6 7" key="1">
    <citation type="submission" date="2014-02" db="EMBL/GenBank/DDBJ databases">
        <title>Single nucleus genome sequencing reveals high similarity among nuclei of an endomycorrhizal fungus.</title>
        <authorList>
            <person name="Lin K."/>
            <person name="Geurts R."/>
            <person name="Zhang Z."/>
            <person name="Limpens E."/>
            <person name="Saunders D.G."/>
            <person name="Mu D."/>
            <person name="Pang E."/>
            <person name="Cao H."/>
            <person name="Cha H."/>
            <person name="Lin T."/>
            <person name="Zhou Q."/>
            <person name="Shang Y."/>
            <person name="Li Y."/>
            <person name="Ivanov S."/>
            <person name="Sharma T."/>
            <person name="Velzen R.V."/>
            <person name="Ruijter N.D."/>
            <person name="Aanen D.K."/>
            <person name="Win J."/>
            <person name="Kamoun S."/>
            <person name="Bisseling T."/>
            <person name="Huang S."/>
        </authorList>
    </citation>
    <scope>NUCLEOTIDE SEQUENCE [LARGE SCALE GENOMIC DNA]</scope>
    <source>
        <strain evidence="7">DAOM197198w</strain>
    </source>
</reference>
<dbReference type="GO" id="GO:0005524">
    <property type="term" value="F:ATP binding"/>
    <property type="evidence" value="ECO:0007669"/>
    <property type="project" value="UniProtKB-KW"/>
</dbReference>
<accession>A0A015LDT0</accession>
<dbReference type="InterPro" id="IPR011009">
    <property type="entry name" value="Kinase-like_dom_sf"/>
</dbReference>
<dbReference type="Proteomes" id="UP000022910">
    <property type="component" value="Unassembled WGS sequence"/>
</dbReference>
<gene>
    <name evidence="6" type="ORF">RirG_085280</name>
</gene>
<dbReference type="InterPro" id="IPR001245">
    <property type="entry name" value="Ser-Thr/Tyr_kinase_cat_dom"/>
</dbReference>
<dbReference type="EMBL" id="JEMT01016513">
    <property type="protein sequence ID" value="EXX70671.1"/>
    <property type="molecule type" value="Genomic_DNA"/>
</dbReference>
<keyword evidence="7" id="KW-1185">Reference proteome</keyword>
<dbReference type="HOGENOM" id="CLU_000288_7_8_1"/>
<dbReference type="InterPro" id="IPR051681">
    <property type="entry name" value="Ser/Thr_Kinases-Pseudokinases"/>
</dbReference>
<dbReference type="Pfam" id="PF07714">
    <property type="entry name" value="PK_Tyr_Ser-Thr"/>
    <property type="match status" value="1"/>
</dbReference>
<protein>
    <submittedName>
        <fullName evidence="6">Sps1p</fullName>
    </submittedName>
</protein>
<evidence type="ECO:0000256" key="1">
    <source>
        <dbReference type="ARBA" id="ARBA00022679"/>
    </source>
</evidence>
<evidence type="ECO:0000256" key="4">
    <source>
        <dbReference type="ARBA" id="ARBA00022840"/>
    </source>
</evidence>
<dbReference type="Gene3D" id="1.10.510.10">
    <property type="entry name" value="Transferase(Phosphotransferase) domain 1"/>
    <property type="match status" value="1"/>
</dbReference>